<sequence>MAPRTTDTSSTRAPSRAGGARQKALPPPLDKAALDALALTYVARFATSSGRLSTYLKRKLRERGWAEETPPDVPAIVARMAERRYVDDAAFSAAKGESLRRRGYGARRIDTALNHDGIAEPLRAAARGSETERRHAVMAFARRKRFWPYSGEPCLDPAMRRKHLAAYLRAGHGLDHVRRVMEARDLDDLEEWADEYAEDDLE</sequence>
<comment type="caution">
    <text evidence="2">The sequence shown here is derived from an EMBL/GenBank/DDBJ whole genome shotgun (WGS) entry which is preliminary data.</text>
</comment>
<dbReference type="OrthoDB" id="7432442at2"/>
<organism evidence="2 3">
    <name type="scientific">Novosphingobium sediminis</name>
    <dbReference type="NCBI Taxonomy" id="707214"/>
    <lineage>
        <taxon>Bacteria</taxon>
        <taxon>Pseudomonadati</taxon>
        <taxon>Pseudomonadota</taxon>
        <taxon>Alphaproteobacteria</taxon>
        <taxon>Sphingomonadales</taxon>
        <taxon>Sphingomonadaceae</taxon>
        <taxon>Novosphingobium</taxon>
    </lineage>
</organism>
<gene>
    <name evidence="2" type="ORF">NSE01_14400</name>
</gene>
<accession>A0A512AIR9</accession>
<reference evidence="2 3" key="1">
    <citation type="submission" date="2019-07" db="EMBL/GenBank/DDBJ databases">
        <title>Whole genome shotgun sequence of Novosphingobium sediminis NBRC 106119.</title>
        <authorList>
            <person name="Hosoyama A."/>
            <person name="Uohara A."/>
            <person name="Ohji S."/>
            <person name="Ichikawa N."/>
        </authorList>
    </citation>
    <scope>NUCLEOTIDE SEQUENCE [LARGE SCALE GENOMIC DNA]</scope>
    <source>
        <strain evidence="2 3">NBRC 106119</strain>
    </source>
</reference>
<dbReference type="AlphaFoldDB" id="A0A512AIR9"/>
<dbReference type="RefSeq" id="WP_147158966.1">
    <property type="nucleotide sequence ID" value="NZ_BJYR01000010.1"/>
</dbReference>
<dbReference type="EMBL" id="BJYR01000010">
    <property type="protein sequence ID" value="GEN99607.1"/>
    <property type="molecule type" value="Genomic_DNA"/>
</dbReference>
<evidence type="ECO:0000256" key="1">
    <source>
        <dbReference type="SAM" id="MobiDB-lite"/>
    </source>
</evidence>
<feature type="region of interest" description="Disordered" evidence="1">
    <location>
        <begin position="1"/>
        <end position="27"/>
    </location>
</feature>
<protein>
    <submittedName>
        <fullName evidence="2">Uncharacterized protein</fullName>
    </submittedName>
</protein>
<keyword evidence="3" id="KW-1185">Reference proteome</keyword>
<evidence type="ECO:0000313" key="3">
    <source>
        <dbReference type="Proteomes" id="UP000321464"/>
    </source>
</evidence>
<name>A0A512AIR9_9SPHN</name>
<evidence type="ECO:0000313" key="2">
    <source>
        <dbReference type="EMBL" id="GEN99607.1"/>
    </source>
</evidence>
<proteinExistence type="predicted"/>
<feature type="compositionally biased region" description="Polar residues" evidence="1">
    <location>
        <begin position="1"/>
        <end position="13"/>
    </location>
</feature>
<dbReference type="Proteomes" id="UP000321464">
    <property type="component" value="Unassembled WGS sequence"/>
</dbReference>